<feature type="binding site" evidence="4">
    <location>
        <begin position="126"/>
        <end position="129"/>
    </location>
    <ligand>
        <name>pyridoxal 5'-phosphate</name>
        <dbReference type="ChEBI" id="CHEBI:597326"/>
    </ligand>
</feature>
<evidence type="ECO:0000313" key="7">
    <source>
        <dbReference type="EMBL" id="QSB13984.1"/>
    </source>
</evidence>
<comment type="cofactor">
    <cofactor evidence="4 6">
        <name>pyridoxal 5'-phosphate</name>
        <dbReference type="ChEBI" id="CHEBI:597326"/>
    </cofactor>
</comment>
<name>A0A895Y8D2_9ACTN</name>
<comment type="pathway">
    <text evidence="4 6">Cofactor biosynthesis; NAD(+) biosynthesis; quinolinate from L-kynurenine: step 2/3.</text>
</comment>
<gene>
    <name evidence="4 7" type="primary">kynU</name>
    <name evidence="7" type="ORF">JQS43_20960</name>
</gene>
<dbReference type="GO" id="GO:0043420">
    <property type="term" value="P:anthranilate metabolic process"/>
    <property type="evidence" value="ECO:0007669"/>
    <property type="project" value="TreeGrafter"/>
</dbReference>
<dbReference type="InterPro" id="IPR015422">
    <property type="entry name" value="PyrdxlP-dep_Trfase_small"/>
</dbReference>
<dbReference type="InterPro" id="IPR015424">
    <property type="entry name" value="PyrdxlP-dep_Trfase"/>
</dbReference>
<dbReference type="GO" id="GO:0005737">
    <property type="term" value="C:cytoplasm"/>
    <property type="evidence" value="ECO:0007669"/>
    <property type="project" value="UniProtKB-UniRule"/>
</dbReference>
<evidence type="ECO:0000256" key="6">
    <source>
        <dbReference type="PIRNR" id="PIRNR038800"/>
    </source>
</evidence>
<comment type="similarity">
    <text evidence="4 6">Belongs to the kynureninase family.</text>
</comment>
<keyword evidence="8" id="KW-1185">Reference proteome</keyword>
<keyword evidence="1 4" id="KW-0662">Pyridine nucleotide biosynthesis</keyword>
<dbReference type="GO" id="GO:0019805">
    <property type="term" value="P:quinolinate biosynthetic process"/>
    <property type="evidence" value="ECO:0007669"/>
    <property type="project" value="UniProtKB-UniRule"/>
</dbReference>
<dbReference type="PANTHER" id="PTHR14084">
    <property type="entry name" value="KYNURENINASE"/>
    <property type="match status" value="1"/>
</dbReference>
<evidence type="ECO:0000256" key="5">
    <source>
        <dbReference type="NCBIfam" id="TIGR01814"/>
    </source>
</evidence>
<evidence type="ECO:0000256" key="2">
    <source>
        <dbReference type="ARBA" id="ARBA00022801"/>
    </source>
</evidence>
<dbReference type="UniPathway" id="UPA00334">
    <property type="reaction ID" value="UER00455"/>
</dbReference>
<dbReference type="InterPro" id="IPR015421">
    <property type="entry name" value="PyrdxlP-dep_Trfase_major"/>
</dbReference>
<comment type="subunit">
    <text evidence="4 6">Homodimer.</text>
</comment>
<comment type="pathway">
    <text evidence="4 6">Amino-acid degradation; L-kynurenine degradation; L-alanine and anthranilate from L-kynurenine: step 1/1.</text>
</comment>
<evidence type="ECO:0000256" key="4">
    <source>
        <dbReference type="HAMAP-Rule" id="MF_01970"/>
    </source>
</evidence>
<feature type="binding site" evidence="4">
    <location>
        <position position="279"/>
    </location>
    <ligand>
        <name>pyridoxal 5'-phosphate</name>
        <dbReference type="ChEBI" id="CHEBI:597326"/>
    </ligand>
</feature>
<dbReference type="GO" id="GO:0097053">
    <property type="term" value="P:L-kynurenine catabolic process"/>
    <property type="evidence" value="ECO:0007669"/>
    <property type="project" value="UniProtKB-UniRule"/>
</dbReference>
<feature type="binding site" evidence="4">
    <location>
        <position position="99"/>
    </location>
    <ligand>
        <name>pyridoxal 5'-phosphate</name>
        <dbReference type="ChEBI" id="CHEBI:597326"/>
    </ligand>
</feature>
<dbReference type="HAMAP" id="MF_01970">
    <property type="entry name" value="Kynureninase"/>
    <property type="match status" value="1"/>
</dbReference>
<dbReference type="InterPro" id="IPR010111">
    <property type="entry name" value="Kynureninase"/>
</dbReference>
<dbReference type="SUPFAM" id="SSF53383">
    <property type="entry name" value="PLP-dependent transferases"/>
    <property type="match status" value="1"/>
</dbReference>
<dbReference type="GO" id="GO:0019441">
    <property type="term" value="P:L-tryptophan catabolic process to kynurenine"/>
    <property type="evidence" value="ECO:0007669"/>
    <property type="project" value="TreeGrafter"/>
</dbReference>
<organism evidence="7 8">
    <name type="scientific">Natronosporangium hydrolyticum</name>
    <dbReference type="NCBI Taxonomy" id="2811111"/>
    <lineage>
        <taxon>Bacteria</taxon>
        <taxon>Bacillati</taxon>
        <taxon>Actinomycetota</taxon>
        <taxon>Actinomycetes</taxon>
        <taxon>Micromonosporales</taxon>
        <taxon>Micromonosporaceae</taxon>
        <taxon>Natronosporangium</taxon>
    </lineage>
</organism>
<comment type="function">
    <text evidence="4 6">Catalyzes the cleavage of L-kynurenine (L-Kyn) and L-3-hydroxykynurenine (L-3OHKyn) into anthranilic acid (AA) and 3-hydroxyanthranilic acid (3-OHAA), respectively.</text>
</comment>
<dbReference type="Gene3D" id="3.90.1150.10">
    <property type="entry name" value="Aspartate Aminotransferase, domain 1"/>
    <property type="match status" value="1"/>
</dbReference>
<dbReference type="GO" id="GO:0030170">
    <property type="term" value="F:pyridoxal phosphate binding"/>
    <property type="evidence" value="ECO:0007669"/>
    <property type="project" value="UniProtKB-UniRule"/>
</dbReference>
<feature type="binding site" evidence="4">
    <location>
        <position position="198"/>
    </location>
    <ligand>
        <name>pyridoxal 5'-phosphate</name>
        <dbReference type="ChEBI" id="CHEBI:597326"/>
    </ligand>
</feature>
<comment type="catalytic activity">
    <reaction evidence="4 6">
        <text>L-kynurenine + H2O = anthranilate + L-alanine + H(+)</text>
        <dbReference type="Rhea" id="RHEA:16813"/>
        <dbReference type="ChEBI" id="CHEBI:15377"/>
        <dbReference type="ChEBI" id="CHEBI:15378"/>
        <dbReference type="ChEBI" id="CHEBI:16567"/>
        <dbReference type="ChEBI" id="CHEBI:57959"/>
        <dbReference type="ChEBI" id="CHEBI:57972"/>
        <dbReference type="EC" id="3.7.1.3"/>
    </reaction>
</comment>
<dbReference type="PANTHER" id="PTHR14084:SF0">
    <property type="entry name" value="KYNURENINASE"/>
    <property type="match status" value="1"/>
</dbReference>
<feature type="binding site" evidence="4">
    <location>
        <position position="201"/>
    </location>
    <ligand>
        <name>pyridoxal 5'-phosphate</name>
        <dbReference type="ChEBI" id="CHEBI:597326"/>
    </ligand>
</feature>
<accession>A0A895Y8D2</accession>
<reference evidence="7" key="1">
    <citation type="submission" date="2021-02" db="EMBL/GenBank/DDBJ databases">
        <title>Natrosporangium hydrolyticum gen. nov., sp. nov, a haloalkaliphilic actinobacterium from a soda solonchak soil.</title>
        <authorList>
            <person name="Sorokin D.Y."/>
            <person name="Khijniak T.V."/>
            <person name="Zakharycheva A.P."/>
            <person name="Boueva O.V."/>
            <person name="Ariskina E.V."/>
            <person name="Hahnke R.L."/>
            <person name="Bunk B."/>
            <person name="Sproer C."/>
            <person name="Schumann P."/>
            <person name="Evtushenko L.I."/>
            <person name="Kublanov I.V."/>
        </authorList>
    </citation>
    <scope>NUCLEOTIDE SEQUENCE</scope>
    <source>
        <strain evidence="7">DSM 106523</strain>
    </source>
</reference>
<keyword evidence="3 4" id="KW-0663">Pyridoxal phosphate</keyword>
<dbReference type="PIRSF" id="PIRSF038800">
    <property type="entry name" value="KYNU"/>
    <property type="match status" value="1"/>
</dbReference>
<dbReference type="Gene3D" id="3.40.640.10">
    <property type="entry name" value="Type I PLP-dependent aspartate aminotransferase-like (Major domain)"/>
    <property type="match status" value="1"/>
</dbReference>
<feature type="binding site" evidence="4">
    <location>
        <position position="253"/>
    </location>
    <ligand>
        <name>pyridoxal 5'-phosphate</name>
        <dbReference type="ChEBI" id="CHEBI:597326"/>
    </ligand>
</feature>
<sequence>MATRWERAQRLDEEDPLAHVRKHFALPDDVCYLDGNSLGALPRGVGDRVREVVDEGWGKQLIRGWDGAGWWEAPERIGDRIGGLLGAAAGQTVVGETTTVQIFNALVAAARLRPDRELIVTDSDHFPTDRYLAASVARMLGKRLLLVPVAEAPALLRERAAEIAVLALPAVDFRTGELWPLRELTAEAHGAGAVVMWDLCHAVGAMPVDLDAAEVDVAVGCSYKFLSGGPGAPAFIYVAERHHSRLDLPLTGWTGHAEPFAMAAEYQPAPGIARARVGTPHVLSLLALEAALAVFDLVELAAVRAKSVALGNFLIECAESELVPLGFEVVTPCDESRRGSQVTLRHPQAYELVRLLAGRGVIGDSRPPNLLRFGLNALYVSYQDVHRAVQELAALAR</sequence>
<evidence type="ECO:0000313" key="8">
    <source>
        <dbReference type="Proteomes" id="UP000662857"/>
    </source>
</evidence>
<dbReference type="KEGG" id="nhy:JQS43_20960"/>
<dbReference type="NCBIfam" id="TIGR01814">
    <property type="entry name" value="kynureninase"/>
    <property type="match status" value="1"/>
</dbReference>
<dbReference type="Proteomes" id="UP000662857">
    <property type="component" value="Chromosome"/>
</dbReference>
<feature type="binding site" evidence="4">
    <location>
        <position position="223"/>
    </location>
    <ligand>
        <name>pyridoxal 5'-phosphate</name>
        <dbReference type="ChEBI" id="CHEBI:597326"/>
    </ligand>
</feature>
<evidence type="ECO:0000256" key="1">
    <source>
        <dbReference type="ARBA" id="ARBA00022642"/>
    </source>
</evidence>
<dbReference type="RefSeq" id="WP_239676103.1">
    <property type="nucleotide sequence ID" value="NZ_CP070499.1"/>
</dbReference>
<dbReference type="GO" id="GO:0030429">
    <property type="term" value="F:kynureninase activity"/>
    <property type="evidence" value="ECO:0007669"/>
    <property type="project" value="UniProtKB-UniRule"/>
</dbReference>
<dbReference type="EMBL" id="CP070499">
    <property type="protein sequence ID" value="QSB13984.1"/>
    <property type="molecule type" value="Genomic_DNA"/>
</dbReference>
<dbReference type="AlphaFoldDB" id="A0A895Y8D2"/>
<comment type="caution">
    <text evidence="4">Lacks conserved residue(s) required for the propagation of feature annotation.</text>
</comment>
<evidence type="ECO:0000256" key="3">
    <source>
        <dbReference type="ARBA" id="ARBA00022898"/>
    </source>
</evidence>
<dbReference type="EC" id="3.7.1.3" evidence="4 5"/>
<feature type="modified residue" description="N6-(pyridoxal phosphate)lysine" evidence="4">
    <location>
        <position position="224"/>
    </location>
</feature>
<feature type="binding site" evidence="4">
    <location>
        <position position="98"/>
    </location>
    <ligand>
        <name>pyridoxal 5'-phosphate</name>
        <dbReference type="ChEBI" id="CHEBI:597326"/>
    </ligand>
</feature>
<comment type="catalytic activity">
    <reaction evidence="6">
        <text>3-hydroxy-L-kynurenine + H2O = 3-hydroxyanthranilate + L-alanine + H(+)</text>
        <dbReference type="Rhea" id="RHEA:25143"/>
        <dbReference type="ChEBI" id="CHEBI:15377"/>
        <dbReference type="ChEBI" id="CHEBI:15378"/>
        <dbReference type="ChEBI" id="CHEBI:36559"/>
        <dbReference type="ChEBI" id="CHEBI:57972"/>
        <dbReference type="ChEBI" id="CHEBI:58125"/>
        <dbReference type="EC" id="3.7.1.3"/>
    </reaction>
</comment>
<proteinExistence type="inferred from homology"/>
<protein>
    <recommendedName>
        <fullName evidence="4 5">Kynureninase</fullName>
        <ecNumber evidence="4 5">3.7.1.3</ecNumber>
    </recommendedName>
    <alternativeName>
        <fullName evidence="4">L-kynurenine hydrolase</fullName>
    </alternativeName>
</protein>
<dbReference type="Pfam" id="PF22580">
    <property type="entry name" value="KYNU_C"/>
    <property type="match status" value="1"/>
</dbReference>
<dbReference type="UniPathway" id="UPA00253">
    <property type="reaction ID" value="UER00329"/>
</dbReference>
<keyword evidence="2 4" id="KW-0378">Hydrolase</keyword>
<dbReference type="GO" id="GO:0009435">
    <property type="term" value="P:NAD+ biosynthetic process"/>
    <property type="evidence" value="ECO:0007669"/>
    <property type="project" value="UniProtKB-UniRule"/>
</dbReference>